<reference evidence="4" key="1">
    <citation type="journal article" date="2013" name="Proc. Natl. Acad. Sci. U.S.A.">
        <title>Genome structure and metabolic features in the red seaweed Chondrus crispus shed light on evolution of the Archaeplastida.</title>
        <authorList>
            <person name="Collen J."/>
            <person name="Porcel B."/>
            <person name="Carre W."/>
            <person name="Ball S.G."/>
            <person name="Chaparro C."/>
            <person name="Tonon T."/>
            <person name="Barbeyron T."/>
            <person name="Michel G."/>
            <person name="Noel B."/>
            <person name="Valentin K."/>
            <person name="Elias M."/>
            <person name="Artiguenave F."/>
            <person name="Arun A."/>
            <person name="Aury J.M."/>
            <person name="Barbosa-Neto J.F."/>
            <person name="Bothwell J.H."/>
            <person name="Bouget F.Y."/>
            <person name="Brillet L."/>
            <person name="Cabello-Hurtado F."/>
            <person name="Capella-Gutierrez S."/>
            <person name="Charrier B."/>
            <person name="Cladiere L."/>
            <person name="Cock J.M."/>
            <person name="Coelho S.M."/>
            <person name="Colleoni C."/>
            <person name="Czjzek M."/>
            <person name="Da Silva C."/>
            <person name="Delage L."/>
            <person name="Denoeud F."/>
            <person name="Deschamps P."/>
            <person name="Dittami S.M."/>
            <person name="Gabaldon T."/>
            <person name="Gachon C.M."/>
            <person name="Groisillier A."/>
            <person name="Herve C."/>
            <person name="Jabbari K."/>
            <person name="Katinka M."/>
            <person name="Kloareg B."/>
            <person name="Kowalczyk N."/>
            <person name="Labadie K."/>
            <person name="Leblanc C."/>
            <person name="Lopez P.J."/>
            <person name="McLachlan D.H."/>
            <person name="Meslet-Cladiere L."/>
            <person name="Moustafa A."/>
            <person name="Nehr Z."/>
            <person name="Nyvall Collen P."/>
            <person name="Panaud O."/>
            <person name="Partensky F."/>
            <person name="Poulain J."/>
            <person name="Rensing S.A."/>
            <person name="Rousvoal S."/>
            <person name="Samson G."/>
            <person name="Symeonidi A."/>
            <person name="Weissenbach J."/>
            <person name="Zambounis A."/>
            <person name="Wincker P."/>
            <person name="Boyen C."/>
        </authorList>
    </citation>
    <scope>NUCLEOTIDE SEQUENCE [LARGE SCALE GENOMIC DNA]</scope>
    <source>
        <strain evidence="4">cv. Stackhouse</strain>
    </source>
</reference>
<dbReference type="PhylomeDB" id="R7Q5D5"/>
<evidence type="ECO:0000259" key="2">
    <source>
        <dbReference type="Pfam" id="PF09353"/>
    </source>
</evidence>
<evidence type="ECO:0000313" key="4">
    <source>
        <dbReference type="Proteomes" id="UP000012073"/>
    </source>
</evidence>
<dbReference type="KEGG" id="ccp:CHC_T00002563001"/>
<dbReference type="Proteomes" id="UP000012073">
    <property type="component" value="Unassembled WGS sequence"/>
</dbReference>
<sequence>MAFVSPVPLPTLLGNVKTSTCLHKRTTPLRNQLFQRSYVRISRSPRATATNETDAKQAKSKDLALTPPPSTFYQAITQAQGAVDAALADGHKLLEVEFPPLPTADLESAAVGAYDVSDANVRLAVDFAKKYAREGTRVSICFPDLVEKDRAVEQNNESEEPINGIRFGSLRDARKGSILERIWTKPELDIAVREDDDFFVVLGASCQELPDVEKLVALAGDRPVVLFNLKLDTSRGDLGLPAFPRKDLHYRFLSKVLPVYYLRTRTYSRSMNRAPYIVNYSGALYKVYPGAYQVLLDTKEGNYKRLTVLEERPPLGRVRDILTDGLSIDGVKGKDGSMLYKGYKSETWWERDREKALSNKWRS</sequence>
<dbReference type="InterPro" id="IPR018962">
    <property type="entry name" value="DUF1995"/>
</dbReference>
<evidence type="ECO:0000313" key="3">
    <source>
        <dbReference type="EMBL" id="CDF33762.1"/>
    </source>
</evidence>
<dbReference type="Gramene" id="CDF33762">
    <property type="protein sequence ID" value="CDF33762"/>
    <property type="gene ID" value="CHC_T00002563001"/>
</dbReference>
<evidence type="ECO:0000256" key="1">
    <source>
        <dbReference type="SAM" id="MobiDB-lite"/>
    </source>
</evidence>
<name>R7Q5D5_CHOCR</name>
<proteinExistence type="predicted"/>
<gene>
    <name evidence="3" type="ORF">CHC_T00002563001</name>
</gene>
<dbReference type="EMBL" id="HG001657">
    <property type="protein sequence ID" value="CDF33762.1"/>
    <property type="molecule type" value="Genomic_DNA"/>
</dbReference>
<protein>
    <recommendedName>
        <fullName evidence="2">DUF1995 domain-containing protein</fullName>
    </recommendedName>
</protein>
<feature type="compositionally biased region" description="Basic and acidic residues" evidence="1">
    <location>
        <begin position="53"/>
        <end position="62"/>
    </location>
</feature>
<dbReference type="GeneID" id="17321296"/>
<dbReference type="OMA" id="KSATWWE"/>
<feature type="region of interest" description="Disordered" evidence="1">
    <location>
        <begin position="44"/>
        <end position="66"/>
    </location>
</feature>
<organism evidence="3 4">
    <name type="scientific">Chondrus crispus</name>
    <name type="common">Carrageen Irish moss</name>
    <name type="synonym">Polymorpha crispa</name>
    <dbReference type="NCBI Taxonomy" id="2769"/>
    <lineage>
        <taxon>Eukaryota</taxon>
        <taxon>Rhodophyta</taxon>
        <taxon>Florideophyceae</taxon>
        <taxon>Rhodymeniophycidae</taxon>
        <taxon>Gigartinales</taxon>
        <taxon>Gigartinaceae</taxon>
        <taxon>Chondrus</taxon>
    </lineage>
</organism>
<dbReference type="InterPro" id="IPR044687">
    <property type="entry name" value="LPA3"/>
</dbReference>
<dbReference type="AlphaFoldDB" id="R7Q5D5"/>
<keyword evidence="4" id="KW-1185">Reference proteome</keyword>
<dbReference type="RefSeq" id="XP_005713581.1">
    <property type="nucleotide sequence ID" value="XM_005713524.1"/>
</dbReference>
<dbReference type="PANTHER" id="PTHR34051">
    <property type="entry name" value="PROTEIN LOW PSII ACCUMULATION 3, CHLOROPLASTIC"/>
    <property type="match status" value="1"/>
</dbReference>
<dbReference type="PANTHER" id="PTHR34051:SF2">
    <property type="entry name" value="PROTEIN LPA3"/>
    <property type="match status" value="1"/>
</dbReference>
<feature type="domain" description="DUF1995" evidence="2">
    <location>
        <begin position="69"/>
        <end position="318"/>
    </location>
</feature>
<accession>R7Q5D5</accession>
<dbReference type="STRING" id="2769.R7Q5D5"/>
<dbReference type="OrthoDB" id="2082at2759"/>
<dbReference type="Pfam" id="PF09353">
    <property type="entry name" value="DUF1995"/>
    <property type="match status" value="1"/>
</dbReference>